<keyword evidence="6 12" id="KW-0560">Oxidoreductase</keyword>
<proteinExistence type="inferred from homology"/>
<evidence type="ECO:0000259" key="11">
    <source>
        <dbReference type="SMART" id="SM00829"/>
    </source>
</evidence>
<evidence type="ECO:0000256" key="3">
    <source>
        <dbReference type="ARBA" id="ARBA00013190"/>
    </source>
</evidence>
<dbReference type="InterPro" id="IPR011032">
    <property type="entry name" value="GroES-like_sf"/>
</dbReference>
<comment type="cofactor">
    <cofactor evidence="1 10">
        <name>Zn(2+)</name>
        <dbReference type="ChEBI" id="CHEBI:29105"/>
    </cofactor>
</comment>
<evidence type="ECO:0000256" key="8">
    <source>
        <dbReference type="ARBA" id="ARBA00049164"/>
    </source>
</evidence>
<sequence>MKTKAAVLWGLHQKWEVEEVDLDGPKQNEVLVKLTASGLCHSDDHLVTGDMPMQLPVVGGHEGAGVVVEVGPGVTDVAEGDPVVLSFIPACGRCEPCARGMSNLCVLGAAIIAGPQLDGTFRFHARGQDLGQMCVLGTFSEYTVVPVSSLVKVDPSIALDTAALVGCGVTTGYGSAVRTGETRDGDVVVVMGVGGIGINAVQGARIAGARVVLALDPVEYKRSRSREFGATHTAATVEEAAALLTDVTHGAMADVCVVSTDVAEGRYVAQALRLVGKRGRVVMTAIPHPTDMQVDMSLFDLTLYEKQVRGSLFGSSNPRRDIPRLLDLHGAGQLKLDELVTREYTLEEINQGYADMHAGINLRGLIRF</sequence>
<dbReference type="GO" id="GO:0016491">
    <property type="term" value="F:oxidoreductase activity"/>
    <property type="evidence" value="ECO:0007669"/>
    <property type="project" value="UniProtKB-KW"/>
</dbReference>
<feature type="domain" description="Enoyl reductase (ER)" evidence="11">
    <location>
        <begin position="10"/>
        <end position="362"/>
    </location>
</feature>
<evidence type="ECO:0000256" key="1">
    <source>
        <dbReference type="ARBA" id="ARBA00001947"/>
    </source>
</evidence>
<comment type="caution">
    <text evidence="12">The sequence shown here is derived from an EMBL/GenBank/DDBJ whole genome shotgun (WGS) entry which is preliminary data.</text>
</comment>
<dbReference type="PROSITE" id="PS00059">
    <property type="entry name" value="ADH_ZINC"/>
    <property type="match status" value="1"/>
</dbReference>
<dbReference type="EC" id="1.1.1.1" evidence="3"/>
<dbReference type="PANTHER" id="PTHR43880">
    <property type="entry name" value="ALCOHOL DEHYDROGENASE"/>
    <property type="match status" value="1"/>
</dbReference>
<dbReference type="RefSeq" id="WP_265997178.1">
    <property type="nucleotide sequence ID" value="NZ_JAPJDN010000009.1"/>
</dbReference>
<dbReference type="Proteomes" id="UP001300745">
    <property type="component" value="Unassembled WGS sequence"/>
</dbReference>
<keyword evidence="13" id="KW-1185">Reference proteome</keyword>
<evidence type="ECO:0000313" key="13">
    <source>
        <dbReference type="Proteomes" id="UP001300745"/>
    </source>
</evidence>
<evidence type="ECO:0000256" key="4">
    <source>
        <dbReference type="ARBA" id="ARBA00022723"/>
    </source>
</evidence>
<evidence type="ECO:0000256" key="10">
    <source>
        <dbReference type="RuleBase" id="RU361277"/>
    </source>
</evidence>
<dbReference type="Gene3D" id="3.90.180.10">
    <property type="entry name" value="Medium-chain alcohol dehydrogenases, catalytic domain"/>
    <property type="match status" value="1"/>
</dbReference>
<evidence type="ECO:0000256" key="5">
    <source>
        <dbReference type="ARBA" id="ARBA00022833"/>
    </source>
</evidence>
<dbReference type="Pfam" id="PF08240">
    <property type="entry name" value="ADH_N"/>
    <property type="match status" value="1"/>
</dbReference>
<accession>A0ABT3SDT7</accession>
<dbReference type="SUPFAM" id="SSF51735">
    <property type="entry name" value="NAD(P)-binding Rossmann-fold domains"/>
    <property type="match status" value="1"/>
</dbReference>
<reference evidence="12 13" key="1">
    <citation type="submission" date="2022-11" db="EMBL/GenBank/DDBJ databases">
        <title>Mycobacterium sp. nov.</title>
        <authorList>
            <person name="Papic B."/>
            <person name="Spicic S."/>
            <person name="Duvnjak S."/>
        </authorList>
    </citation>
    <scope>NUCLEOTIDE SEQUENCE [LARGE SCALE GENOMIC DNA]</scope>
    <source>
        <strain evidence="12 13">CVI_P4</strain>
    </source>
</reference>
<evidence type="ECO:0000256" key="9">
    <source>
        <dbReference type="ARBA" id="ARBA00049243"/>
    </source>
</evidence>
<gene>
    <name evidence="12" type="ORF">ORI27_13235</name>
</gene>
<evidence type="ECO:0000256" key="6">
    <source>
        <dbReference type="ARBA" id="ARBA00023002"/>
    </source>
</evidence>
<keyword evidence="5 10" id="KW-0862">Zinc</keyword>
<evidence type="ECO:0000313" key="12">
    <source>
        <dbReference type="EMBL" id="MCX2937667.1"/>
    </source>
</evidence>
<dbReference type="InterPro" id="IPR002328">
    <property type="entry name" value="ADH_Zn_CS"/>
</dbReference>
<name>A0ABT3SDT7_9MYCO</name>
<dbReference type="InterPro" id="IPR036291">
    <property type="entry name" value="NAD(P)-bd_dom_sf"/>
</dbReference>
<comment type="catalytic activity">
    <reaction evidence="9">
        <text>a primary alcohol + NAD(+) = an aldehyde + NADH + H(+)</text>
        <dbReference type="Rhea" id="RHEA:10736"/>
        <dbReference type="ChEBI" id="CHEBI:15378"/>
        <dbReference type="ChEBI" id="CHEBI:15734"/>
        <dbReference type="ChEBI" id="CHEBI:17478"/>
        <dbReference type="ChEBI" id="CHEBI:57540"/>
        <dbReference type="ChEBI" id="CHEBI:57945"/>
        <dbReference type="EC" id="1.1.1.1"/>
    </reaction>
</comment>
<protein>
    <recommendedName>
        <fullName evidence="3">alcohol dehydrogenase</fullName>
        <ecNumber evidence="3">1.1.1.1</ecNumber>
    </recommendedName>
</protein>
<keyword evidence="4 10" id="KW-0479">Metal-binding</keyword>
<evidence type="ECO:0000256" key="2">
    <source>
        <dbReference type="ARBA" id="ARBA00008072"/>
    </source>
</evidence>
<dbReference type="SUPFAM" id="SSF50129">
    <property type="entry name" value="GroES-like"/>
    <property type="match status" value="2"/>
</dbReference>
<dbReference type="EMBL" id="JAPJDO010000009">
    <property type="protein sequence ID" value="MCX2937667.1"/>
    <property type="molecule type" value="Genomic_DNA"/>
</dbReference>
<dbReference type="InterPro" id="IPR013154">
    <property type="entry name" value="ADH-like_N"/>
</dbReference>
<dbReference type="InterPro" id="IPR013149">
    <property type="entry name" value="ADH-like_C"/>
</dbReference>
<dbReference type="InterPro" id="IPR023921">
    <property type="entry name" value="ADH_Zn_actinomycetes"/>
</dbReference>
<dbReference type="Gene3D" id="3.40.50.720">
    <property type="entry name" value="NAD(P)-binding Rossmann-like Domain"/>
    <property type="match status" value="1"/>
</dbReference>
<dbReference type="CDD" id="cd08279">
    <property type="entry name" value="Zn_ADH_class_III"/>
    <property type="match status" value="1"/>
</dbReference>
<dbReference type="Pfam" id="PF00107">
    <property type="entry name" value="ADH_zinc_N"/>
    <property type="match status" value="1"/>
</dbReference>
<organism evidence="12 13">
    <name type="scientific">Mycobacterium pinniadriaticum</name>
    <dbReference type="NCBI Taxonomy" id="2994102"/>
    <lineage>
        <taxon>Bacteria</taxon>
        <taxon>Bacillati</taxon>
        <taxon>Actinomycetota</taxon>
        <taxon>Actinomycetes</taxon>
        <taxon>Mycobacteriales</taxon>
        <taxon>Mycobacteriaceae</taxon>
        <taxon>Mycobacterium</taxon>
    </lineage>
</organism>
<dbReference type="NCBIfam" id="TIGR03989">
    <property type="entry name" value="Rxyl_3153"/>
    <property type="match status" value="1"/>
</dbReference>
<evidence type="ECO:0000256" key="7">
    <source>
        <dbReference type="ARBA" id="ARBA00023027"/>
    </source>
</evidence>
<comment type="similarity">
    <text evidence="2 10">Belongs to the zinc-containing alcohol dehydrogenase family.</text>
</comment>
<dbReference type="PANTHER" id="PTHR43880:SF12">
    <property type="entry name" value="ALCOHOL DEHYDROGENASE CLASS-3"/>
    <property type="match status" value="1"/>
</dbReference>
<keyword evidence="7" id="KW-0520">NAD</keyword>
<comment type="catalytic activity">
    <reaction evidence="8">
        <text>a secondary alcohol + NAD(+) = a ketone + NADH + H(+)</text>
        <dbReference type="Rhea" id="RHEA:10740"/>
        <dbReference type="ChEBI" id="CHEBI:15378"/>
        <dbReference type="ChEBI" id="CHEBI:17087"/>
        <dbReference type="ChEBI" id="CHEBI:35681"/>
        <dbReference type="ChEBI" id="CHEBI:57540"/>
        <dbReference type="ChEBI" id="CHEBI:57945"/>
        <dbReference type="EC" id="1.1.1.1"/>
    </reaction>
</comment>
<dbReference type="InterPro" id="IPR020843">
    <property type="entry name" value="ER"/>
</dbReference>
<dbReference type="SMART" id="SM00829">
    <property type="entry name" value="PKS_ER"/>
    <property type="match status" value="1"/>
</dbReference>